<evidence type="ECO:0000259" key="1">
    <source>
        <dbReference type="Pfam" id="PF13701"/>
    </source>
</evidence>
<comment type="caution">
    <text evidence="2">The sequence shown here is derived from an EMBL/GenBank/DDBJ whole genome shotgun (WGS) entry which is preliminary data.</text>
</comment>
<dbReference type="EMBL" id="JAAFGW010000111">
    <property type="protein sequence ID" value="NDP48395.1"/>
    <property type="molecule type" value="Genomic_DNA"/>
</dbReference>
<proteinExistence type="predicted"/>
<organism evidence="2 3">
    <name type="scientific">Sulfuriferula multivorans</name>
    <dbReference type="NCBI Taxonomy" id="1559896"/>
    <lineage>
        <taxon>Bacteria</taxon>
        <taxon>Pseudomonadati</taxon>
        <taxon>Pseudomonadota</taxon>
        <taxon>Betaproteobacteria</taxon>
        <taxon>Nitrosomonadales</taxon>
        <taxon>Sulfuricellaceae</taxon>
        <taxon>Sulfuriferula</taxon>
    </lineage>
</organism>
<sequence length="66" mass="7566">MSRFEHAAGSKDIYRFSQALVEQYVAGFARAPDNLILDLDHSEDAVYAQQPLAFYNHFFRAPVTCR</sequence>
<accession>A0A7C9K9T0</accession>
<dbReference type="Proteomes" id="UP000483432">
    <property type="component" value="Unassembled WGS sequence"/>
</dbReference>
<evidence type="ECO:0000313" key="2">
    <source>
        <dbReference type="EMBL" id="NDP48395.1"/>
    </source>
</evidence>
<protein>
    <recommendedName>
        <fullName evidence="1">Transposase DDE domain-containing protein</fullName>
    </recommendedName>
</protein>
<evidence type="ECO:0000313" key="3">
    <source>
        <dbReference type="Proteomes" id="UP000483432"/>
    </source>
</evidence>
<feature type="domain" description="Transposase DDE" evidence="1">
    <location>
        <begin position="1"/>
        <end position="60"/>
    </location>
</feature>
<dbReference type="Pfam" id="PF13701">
    <property type="entry name" value="DDE_Tnp_1_4"/>
    <property type="match status" value="1"/>
</dbReference>
<dbReference type="InterPro" id="IPR025668">
    <property type="entry name" value="Tnp_DDE_dom"/>
</dbReference>
<reference evidence="2 3" key="1">
    <citation type="submission" date="2019-09" db="EMBL/GenBank/DDBJ databases">
        <title>H2 Metabolism Revealed by Metagenomic Analysis in Subglacial Sediment of East Antarctica.</title>
        <authorList>
            <person name="Yang Z."/>
            <person name="Zhang Y."/>
            <person name="Lv Y."/>
            <person name="Yan W."/>
            <person name="Xiao X."/>
            <person name="Sun B."/>
            <person name="Ma H."/>
        </authorList>
    </citation>
    <scope>NUCLEOTIDE SEQUENCE [LARGE SCALE GENOMIC DNA]</scope>
    <source>
        <strain evidence="2">Bin2_2</strain>
    </source>
</reference>
<dbReference type="AlphaFoldDB" id="A0A7C9K9T0"/>
<name>A0A7C9K9T0_9PROT</name>
<gene>
    <name evidence="2" type="ORF">GZ085_08415</name>
</gene>